<protein>
    <submittedName>
        <fullName evidence="2">Uncharacterized protein</fullName>
    </submittedName>
</protein>
<comment type="caution">
    <text evidence="2">The sequence shown here is derived from an EMBL/GenBank/DDBJ whole genome shotgun (WGS) entry which is preliminary data.</text>
</comment>
<evidence type="ECO:0000256" key="1">
    <source>
        <dbReference type="SAM" id="MobiDB-lite"/>
    </source>
</evidence>
<dbReference type="EMBL" id="JBGFUD010000757">
    <property type="protein sequence ID" value="MFH4975175.1"/>
    <property type="molecule type" value="Genomic_DNA"/>
</dbReference>
<feature type="compositionally biased region" description="Polar residues" evidence="1">
    <location>
        <begin position="76"/>
        <end position="92"/>
    </location>
</feature>
<evidence type="ECO:0000313" key="3">
    <source>
        <dbReference type="Proteomes" id="UP001608902"/>
    </source>
</evidence>
<organism evidence="2 3">
    <name type="scientific">Gnathostoma spinigerum</name>
    <dbReference type="NCBI Taxonomy" id="75299"/>
    <lineage>
        <taxon>Eukaryota</taxon>
        <taxon>Metazoa</taxon>
        <taxon>Ecdysozoa</taxon>
        <taxon>Nematoda</taxon>
        <taxon>Chromadorea</taxon>
        <taxon>Rhabditida</taxon>
        <taxon>Spirurina</taxon>
        <taxon>Gnathostomatomorpha</taxon>
        <taxon>Gnathostomatoidea</taxon>
        <taxon>Gnathostomatidae</taxon>
        <taxon>Gnathostoma</taxon>
    </lineage>
</organism>
<gene>
    <name evidence="2" type="ORF">AB6A40_001884</name>
</gene>
<name>A0ABD6E689_9BILA</name>
<dbReference type="Proteomes" id="UP001608902">
    <property type="component" value="Unassembled WGS sequence"/>
</dbReference>
<dbReference type="AlphaFoldDB" id="A0ABD6E689"/>
<feature type="region of interest" description="Disordered" evidence="1">
    <location>
        <begin position="76"/>
        <end position="95"/>
    </location>
</feature>
<reference evidence="2 3" key="1">
    <citation type="submission" date="2024-08" db="EMBL/GenBank/DDBJ databases">
        <title>Gnathostoma spinigerum genome.</title>
        <authorList>
            <person name="Gonzalez-Bertolin B."/>
            <person name="Monzon S."/>
            <person name="Zaballos A."/>
            <person name="Jimenez P."/>
            <person name="Dekumyoy P."/>
            <person name="Varona S."/>
            <person name="Cuesta I."/>
            <person name="Sumanam S."/>
            <person name="Adisakwattana P."/>
            <person name="Gasser R.B."/>
            <person name="Hernandez-Gonzalez A."/>
            <person name="Young N.D."/>
            <person name="Perteguer M.J."/>
        </authorList>
    </citation>
    <scope>NUCLEOTIDE SEQUENCE [LARGE SCALE GENOMIC DNA]</scope>
    <source>
        <strain evidence="2">AL3</strain>
        <tissue evidence="2">Liver</tissue>
    </source>
</reference>
<keyword evidence="3" id="KW-1185">Reference proteome</keyword>
<accession>A0ABD6E689</accession>
<proteinExistence type="predicted"/>
<evidence type="ECO:0000313" key="2">
    <source>
        <dbReference type="EMBL" id="MFH4975175.1"/>
    </source>
</evidence>
<feature type="region of interest" description="Disordered" evidence="1">
    <location>
        <begin position="619"/>
        <end position="640"/>
    </location>
</feature>
<sequence>MSAADKHVFRRTKSSKSVDPHVMLLAMHFPNDGTLPNTEWTFEDTLILHHMNWSPDECKEWISLRTLKQEISEGNVSNSGLRNESMNSSARSSGGHLDTSLLVMIWKTWNSEYKGAVFDLNAFYYKRLVPNISFDGTIAKLCPFLSIFSFPSSDLVTYGAPLDVGTVPLVQRFKTPWSDTTDVLFYASSLRFELSAFTSSHLIFLEILSIQDEVLNYTVTNIANAMGTSVIRAKDWVGAVGLSNLSASSVSHLNWHDQWAVISSLLYNGRGDGIKIWLESHATIKDYPCFAEHLWTEIEIAKERLDEMCAPLFNARAYGVPQTSINWIECYASVFHLSSELFGLLSQKHFLDGNSKSDVVCQARIATTLSLYARMLLFFYRNDILPETESVMNTKVKVAKLYSDRLSRAAITGRKLELTKLLNEICSVDDVDRFWPDRTDDGFYPPKSIGMLLSLVLTISIKDTAKLRLIGYYLHDCDLVSSNNKNLFQQFTSIFFSHQNAMDQFSDLLNDSKPEGYPGHEWSKLEYDRLLRKTPCDVESLLKLPILSEEQLAVIKSSYLMQKDGKTLWNKFCMSRRLFLRLVEPDDCPKNEQWKVDCDKWARKHLRLLSKMLPLQKMREKRRKATGSPHVDKETFENSSLRGTNRDNLALLVSAHL</sequence>